<evidence type="ECO:0000313" key="2">
    <source>
        <dbReference type="EMBL" id="GBN10138.1"/>
    </source>
</evidence>
<sequence>MESRTVLVPPTPRAEVGNAARQREPTPSPTLTDRPEQPLRRTVPSCNSSSAAALSDRRRSIGSPCQPLLCQSLWWCHHHGPVLSLSDSVLLVTLGLDIGLGHWSGVGHGSGLGAPLGLGYGLGLGKGLIH</sequence>
<dbReference type="Proteomes" id="UP000499080">
    <property type="component" value="Unassembled WGS sequence"/>
</dbReference>
<evidence type="ECO:0000313" key="3">
    <source>
        <dbReference type="Proteomes" id="UP000499080"/>
    </source>
</evidence>
<keyword evidence="3" id="KW-1185">Reference proteome</keyword>
<dbReference type="AlphaFoldDB" id="A0A4Y2L682"/>
<organism evidence="2 3">
    <name type="scientific">Araneus ventricosus</name>
    <name type="common">Orbweaver spider</name>
    <name type="synonym">Epeira ventricosa</name>
    <dbReference type="NCBI Taxonomy" id="182803"/>
    <lineage>
        <taxon>Eukaryota</taxon>
        <taxon>Metazoa</taxon>
        <taxon>Ecdysozoa</taxon>
        <taxon>Arthropoda</taxon>
        <taxon>Chelicerata</taxon>
        <taxon>Arachnida</taxon>
        <taxon>Araneae</taxon>
        <taxon>Araneomorphae</taxon>
        <taxon>Entelegynae</taxon>
        <taxon>Araneoidea</taxon>
        <taxon>Araneidae</taxon>
        <taxon>Araneus</taxon>
    </lineage>
</organism>
<dbReference type="EMBL" id="BGPR01005434">
    <property type="protein sequence ID" value="GBN10138.1"/>
    <property type="molecule type" value="Genomic_DNA"/>
</dbReference>
<name>A0A4Y2L682_ARAVE</name>
<evidence type="ECO:0000256" key="1">
    <source>
        <dbReference type="SAM" id="MobiDB-lite"/>
    </source>
</evidence>
<comment type="caution">
    <text evidence="2">The sequence shown here is derived from an EMBL/GenBank/DDBJ whole genome shotgun (WGS) entry which is preliminary data.</text>
</comment>
<reference evidence="2 3" key="1">
    <citation type="journal article" date="2019" name="Sci. Rep.">
        <title>Orb-weaving spider Araneus ventricosus genome elucidates the spidroin gene catalogue.</title>
        <authorList>
            <person name="Kono N."/>
            <person name="Nakamura H."/>
            <person name="Ohtoshi R."/>
            <person name="Moran D.A.P."/>
            <person name="Shinohara A."/>
            <person name="Yoshida Y."/>
            <person name="Fujiwara M."/>
            <person name="Mori M."/>
            <person name="Tomita M."/>
            <person name="Arakawa K."/>
        </authorList>
    </citation>
    <scope>NUCLEOTIDE SEQUENCE [LARGE SCALE GENOMIC DNA]</scope>
</reference>
<gene>
    <name evidence="2" type="ORF">AVEN_86789_1</name>
</gene>
<protein>
    <submittedName>
        <fullName evidence="2">Uncharacterized protein</fullName>
    </submittedName>
</protein>
<accession>A0A4Y2L682</accession>
<proteinExistence type="predicted"/>
<feature type="region of interest" description="Disordered" evidence="1">
    <location>
        <begin position="1"/>
        <end position="59"/>
    </location>
</feature>